<dbReference type="EMBL" id="JACJSG010000004">
    <property type="protein sequence ID" value="MBD2499862.1"/>
    <property type="molecule type" value="Genomic_DNA"/>
</dbReference>
<accession>A0ABR8CYF9</accession>
<proteinExistence type="predicted"/>
<evidence type="ECO:0000313" key="2">
    <source>
        <dbReference type="Proteomes" id="UP000661112"/>
    </source>
</evidence>
<protein>
    <submittedName>
        <fullName evidence="1">Uncharacterized protein</fullName>
    </submittedName>
</protein>
<sequence>MQTQQTLIKSDLTDSDLSELVAKINSLADLEQDENLSLILSDASLSIQNYLFLKSKQNNN</sequence>
<gene>
    <name evidence="1" type="ORF">H6G83_04380</name>
</gene>
<keyword evidence="2" id="KW-1185">Reference proteome</keyword>
<evidence type="ECO:0000313" key="1">
    <source>
        <dbReference type="EMBL" id="MBD2499862.1"/>
    </source>
</evidence>
<reference evidence="1 2" key="1">
    <citation type="journal article" date="2020" name="ISME J.">
        <title>Comparative genomics reveals insights into cyanobacterial evolution and habitat adaptation.</title>
        <authorList>
            <person name="Chen M.Y."/>
            <person name="Teng W.K."/>
            <person name="Zhao L."/>
            <person name="Hu C.X."/>
            <person name="Zhou Y.K."/>
            <person name="Han B.P."/>
            <person name="Song L.R."/>
            <person name="Shu W.S."/>
        </authorList>
    </citation>
    <scope>NUCLEOTIDE SEQUENCE [LARGE SCALE GENOMIC DNA]</scope>
    <source>
        <strain evidence="1 2">FACHB-119</strain>
    </source>
</reference>
<dbReference type="Proteomes" id="UP000661112">
    <property type="component" value="Unassembled WGS sequence"/>
</dbReference>
<dbReference type="RefSeq" id="WP_190467519.1">
    <property type="nucleotide sequence ID" value="NZ_JACJSG010000004.1"/>
</dbReference>
<name>A0ABR8CYF9_9NOST</name>
<organism evidence="1 2">
    <name type="scientific">Anabaena azotica FACHB-119</name>
    <dbReference type="NCBI Taxonomy" id="947527"/>
    <lineage>
        <taxon>Bacteria</taxon>
        <taxon>Bacillati</taxon>
        <taxon>Cyanobacteriota</taxon>
        <taxon>Cyanophyceae</taxon>
        <taxon>Nostocales</taxon>
        <taxon>Nostocaceae</taxon>
        <taxon>Anabaena</taxon>
        <taxon>Anabaena azotica</taxon>
    </lineage>
</organism>
<comment type="caution">
    <text evidence="1">The sequence shown here is derived from an EMBL/GenBank/DDBJ whole genome shotgun (WGS) entry which is preliminary data.</text>
</comment>